<evidence type="ECO:0000313" key="2">
    <source>
        <dbReference type="Proteomes" id="UP000524404"/>
    </source>
</evidence>
<dbReference type="AlphaFoldDB" id="A0A841EQV0"/>
<keyword evidence="2" id="KW-1185">Reference proteome</keyword>
<evidence type="ECO:0000313" key="1">
    <source>
        <dbReference type="EMBL" id="MBB6003393.1"/>
    </source>
</evidence>
<dbReference type="Proteomes" id="UP000524404">
    <property type="component" value="Unassembled WGS sequence"/>
</dbReference>
<protein>
    <recommendedName>
        <fullName evidence="3">Type VI secretion system (T6SS), amidase immunity protein</fullName>
    </recommendedName>
</protein>
<proteinExistence type="predicted"/>
<gene>
    <name evidence="1" type="ORF">HNP25_002049</name>
</gene>
<reference evidence="1 2" key="1">
    <citation type="submission" date="2020-08" db="EMBL/GenBank/DDBJ databases">
        <title>Functional genomics of gut bacteria from endangered species of beetles.</title>
        <authorList>
            <person name="Carlos-Shanley C."/>
        </authorList>
    </citation>
    <scope>NUCLEOTIDE SEQUENCE [LARGE SCALE GENOMIC DNA]</scope>
    <source>
        <strain evidence="1 2">S00070</strain>
    </source>
</reference>
<evidence type="ECO:0008006" key="3">
    <source>
        <dbReference type="Google" id="ProtNLM"/>
    </source>
</evidence>
<comment type="caution">
    <text evidence="1">The sequence shown here is derived from an EMBL/GenBank/DDBJ whole genome shotgun (WGS) entry which is preliminary data.</text>
</comment>
<organism evidence="1 2">
    <name type="scientific">Arcicella rosea</name>
    <dbReference type="NCBI Taxonomy" id="502909"/>
    <lineage>
        <taxon>Bacteria</taxon>
        <taxon>Pseudomonadati</taxon>
        <taxon>Bacteroidota</taxon>
        <taxon>Cytophagia</taxon>
        <taxon>Cytophagales</taxon>
        <taxon>Flectobacillaceae</taxon>
        <taxon>Arcicella</taxon>
    </lineage>
</organism>
<dbReference type="RefSeq" id="WP_184133844.1">
    <property type="nucleotide sequence ID" value="NZ_JACHKT010000012.1"/>
</dbReference>
<name>A0A841EQV0_9BACT</name>
<sequence>MKRNILIMLFIGLFTISSTFSQKRTVVSASFIDSKRKQAKNLMKDYFLFHCINYGLINNGDSTLLKDRSKLFYDAWLSYIPNDERLPILNYAKQIGGDVLFSLEAEKQSLVGHCLNGYRDKELEKIMDIIAKKWVILEKKNP</sequence>
<dbReference type="EMBL" id="JACHKT010000012">
    <property type="protein sequence ID" value="MBB6003393.1"/>
    <property type="molecule type" value="Genomic_DNA"/>
</dbReference>
<accession>A0A841EQV0</accession>